<organism evidence="6 7">
    <name type="scientific">Tenacibaculum skagerrakense</name>
    <dbReference type="NCBI Taxonomy" id="186571"/>
    <lineage>
        <taxon>Bacteria</taxon>
        <taxon>Pseudomonadati</taxon>
        <taxon>Bacteroidota</taxon>
        <taxon>Flavobacteriia</taxon>
        <taxon>Flavobacteriales</taxon>
        <taxon>Flavobacteriaceae</taxon>
        <taxon>Tenacibaculum</taxon>
    </lineage>
</organism>
<dbReference type="InterPro" id="IPR005119">
    <property type="entry name" value="LysR_subst-bd"/>
</dbReference>
<evidence type="ECO:0000313" key="7">
    <source>
        <dbReference type="Proteomes" id="UP000294564"/>
    </source>
</evidence>
<dbReference type="Pfam" id="PF03466">
    <property type="entry name" value="LysR_substrate"/>
    <property type="match status" value="1"/>
</dbReference>
<comment type="caution">
    <text evidence="6">The sequence shown here is derived from an EMBL/GenBank/DDBJ whole genome shotgun (WGS) entry which is preliminary data.</text>
</comment>
<dbReference type="AlphaFoldDB" id="A0A4R2P3A0"/>
<feature type="domain" description="HTH lysR-type" evidence="5">
    <location>
        <begin position="5"/>
        <end position="62"/>
    </location>
</feature>
<dbReference type="Proteomes" id="UP000294564">
    <property type="component" value="Unassembled WGS sequence"/>
</dbReference>
<dbReference type="InterPro" id="IPR000847">
    <property type="entry name" value="LysR_HTH_N"/>
</dbReference>
<dbReference type="EMBL" id="SLXM01000001">
    <property type="protein sequence ID" value="TCP28628.1"/>
    <property type="molecule type" value="Genomic_DNA"/>
</dbReference>
<keyword evidence="3" id="KW-0238">DNA-binding</keyword>
<dbReference type="GO" id="GO:0003677">
    <property type="term" value="F:DNA binding"/>
    <property type="evidence" value="ECO:0007669"/>
    <property type="project" value="UniProtKB-KW"/>
</dbReference>
<evidence type="ECO:0000256" key="1">
    <source>
        <dbReference type="ARBA" id="ARBA00009437"/>
    </source>
</evidence>
<dbReference type="InterPro" id="IPR036390">
    <property type="entry name" value="WH_DNA-bd_sf"/>
</dbReference>
<dbReference type="PANTHER" id="PTHR30346:SF0">
    <property type="entry name" value="HCA OPERON TRANSCRIPTIONAL ACTIVATOR HCAR"/>
    <property type="match status" value="1"/>
</dbReference>
<protein>
    <submittedName>
        <fullName evidence="6">LysR family transcriptional regulator</fullName>
    </submittedName>
</protein>
<dbReference type="InterPro" id="IPR036388">
    <property type="entry name" value="WH-like_DNA-bd_sf"/>
</dbReference>
<comment type="similarity">
    <text evidence="1">Belongs to the LysR transcriptional regulatory family.</text>
</comment>
<keyword evidence="7" id="KW-1185">Reference proteome</keyword>
<evidence type="ECO:0000256" key="3">
    <source>
        <dbReference type="ARBA" id="ARBA00023125"/>
    </source>
</evidence>
<dbReference type="RefSeq" id="WP_132793157.1">
    <property type="nucleotide sequence ID" value="NZ_SLXM01000001.1"/>
</dbReference>
<dbReference type="PANTHER" id="PTHR30346">
    <property type="entry name" value="TRANSCRIPTIONAL DUAL REGULATOR HCAR-RELATED"/>
    <property type="match status" value="1"/>
</dbReference>
<dbReference type="SUPFAM" id="SSF46785">
    <property type="entry name" value="Winged helix' DNA-binding domain"/>
    <property type="match status" value="1"/>
</dbReference>
<dbReference type="OrthoDB" id="9803735at2"/>
<proteinExistence type="inferred from homology"/>
<dbReference type="Gene3D" id="3.40.190.10">
    <property type="entry name" value="Periplasmic binding protein-like II"/>
    <property type="match status" value="2"/>
</dbReference>
<accession>A0A4R2P3A0</accession>
<dbReference type="GO" id="GO:0032993">
    <property type="term" value="C:protein-DNA complex"/>
    <property type="evidence" value="ECO:0007669"/>
    <property type="project" value="TreeGrafter"/>
</dbReference>
<evidence type="ECO:0000256" key="4">
    <source>
        <dbReference type="ARBA" id="ARBA00023163"/>
    </source>
</evidence>
<dbReference type="Pfam" id="PF00126">
    <property type="entry name" value="HTH_1"/>
    <property type="match status" value="1"/>
</dbReference>
<dbReference type="SUPFAM" id="SSF53850">
    <property type="entry name" value="Periplasmic binding protein-like II"/>
    <property type="match status" value="1"/>
</dbReference>
<dbReference type="GO" id="GO:0003700">
    <property type="term" value="F:DNA-binding transcription factor activity"/>
    <property type="evidence" value="ECO:0007669"/>
    <property type="project" value="InterPro"/>
</dbReference>
<reference evidence="6 7" key="1">
    <citation type="submission" date="2019-03" db="EMBL/GenBank/DDBJ databases">
        <title>Genomic Encyclopedia of Type Strains, Phase IV (KMG-IV): sequencing the most valuable type-strain genomes for metagenomic binning, comparative biology and taxonomic classification.</title>
        <authorList>
            <person name="Goeker M."/>
        </authorList>
    </citation>
    <scope>NUCLEOTIDE SEQUENCE [LARGE SCALE GENOMIC DNA]</scope>
    <source>
        <strain evidence="6 7">DSM 14836</strain>
    </source>
</reference>
<dbReference type="PROSITE" id="PS50931">
    <property type="entry name" value="HTH_LYSR"/>
    <property type="match status" value="1"/>
</dbReference>
<name>A0A4R2P3A0_9FLAO</name>
<evidence type="ECO:0000256" key="2">
    <source>
        <dbReference type="ARBA" id="ARBA00023015"/>
    </source>
</evidence>
<dbReference type="Gene3D" id="1.10.10.10">
    <property type="entry name" value="Winged helix-like DNA-binding domain superfamily/Winged helix DNA-binding domain"/>
    <property type="match status" value="1"/>
</dbReference>
<dbReference type="FunFam" id="1.10.10.10:FF:000001">
    <property type="entry name" value="LysR family transcriptional regulator"/>
    <property type="match status" value="1"/>
</dbReference>
<gene>
    <name evidence="6" type="ORF">EV195_101808</name>
</gene>
<keyword evidence="2" id="KW-0805">Transcription regulation</keyword>
<evidence type="ECO:0000313" key="6">
    <source>
        <dbReference type="EMBL" id="TCP28628.1"/>
    </source>
</evidence>
<sequence length="305" mass="35155">MSYQLELRHLKYFLAVAEELHFRKAADRLFISQPGLSRQIKQMEDDLGIQLFERHNRKVVLTPSGEYLKAELTRNLKNLDSIIDHAKLIHDGKQGKLEFGYVGSAMQEIIPNVLIKFKEKHPNIQFGLTEMDNQKQIDNLLHQKIDIGFVRLDTVPRGLTIQPILKENFCLVLPKNHQINSQNFKSLQQLKNESFILFDPSYSPSYYEKVMQIFTDSGFAPIVSHNTIHAASIYKLVENGFGLSIVPKSLQLGYNMNVQFIELNTIKQHTTLSVVWDEHNRNPVLKSLIAEINFKNKKHPNTGCF</sequence>
<dbReference type="PRINTS" id="PR00039">
    <property type="entry name" value="HTHLYSR"/>
</dbReference>
<evidence type="ECO:0000259" key="5">
    <source>
        <dbReference type="PROSITE" id="PS50931"/>
    </source>
</evidence>
<keyword evidence="4" id="KW-0804">Transcription</keyword>